<comment type="pathway">
    <text evidence="1">Antibiotic biosynthesis.</text>
</comment>
<feature type="active site" description="Proton acceptor; for dehydratase activity" evidence="8">
    <location>
        <position position="330"/>
    </location>
</feature>
<dbReference type="SMART" id="SM00829">
    <property type="entry name" value="PKS_ER"/>
    <property type="match status" value="1"/>
</dbReference>
<feature type="domain" description="Carrier" evidence="10">
    <location>
        <begin position="1377"/>
        <end position="1452"/>
    </location>
</feature>
<dbReference type="Proteomes" id="UP001241926">
    <property type="component" value="Unassembled WGS sequence"/>
</dbReference>
<dbReference type="InterPro" id="IPR014043">
    <property type="entry name" value="Acyl_transferase_dom"/>
</dbReference>
<dbReference type="Pfam" id="PF21089">
    <property type="entry name" value="PKS_DH_N"/>
    <property type="match status" value="1"/>
</dbReference>
<evidence type="ECO:0000259" key="10">
    <source>
        <dbReference type="PROSITE" id="PS50075"/>
    </source>
</evidence>
<dbReference type="Pfam" id="PF22953">
    <property type="entry name" value="SpnB_Rossmann"/>
    <property type="match status" value="1"/>
</dbReference>
<dbReference type="SUPFAM" id="SSF47336">
    <property type="entry name" value="ACP-like"/>
    <property type="match status" value="1"/>
</dbReference>
<dbReference type="InterPro" id="IPR013154">
    <property type="entry name" value="ADH-like_N"/>
</dbReference>
<dbReference type="InterPro" id="IPR042104">
    <property type="entry name" value="PKS_dehydratase_sf"/>
</dbReference>
<dbReference type="InterPro" id="IPR036736">
    <property type="entry name" value="ACP-like_sf"/>
</dbReference>
<dbReference type="SMART" id="SM01294">
    <property type="entry name" value="PKS_PP_betabranch"/>
    <property type="match status" value="1"/>
</dbReference>
<evidence type="ECO:0000313" key="13">
    <source>
        <dbReference type="Proteomes" id="UP001241926"/>
    </source>
</evidence>
<dbReference type="SMART" id="SM00826">
    <property type="entry name" value="PKS_DH"/>
    <property type="match status" value="1"/>
</dbReference>
<gene>
    <name evidence="12" type="ORF">QNN03_35045</name>
</gene>
<dbReference type="SUPFAM" id="SSF50129">
    <property type="entry name" value="GroES-like"/>
    <property type="match status" value="1"/>
</dbReference>
<dbReference type="Gene3D" id="1.10.1200.10">
    <property type="entry name" value="ACP-like"/>
    <property type="match status" value="1"/>
</dbReference>
<evidence type="ECO:0000256" key="2">
    <source>
        <dbReference type="ARBA" id="ARBA00022450"/>
    </source>
</evidence>
<dbReference type="Pfam" id="PF00550">
    <property type="entry name" value="PP-binding"/>
    <property type="match status" value="1"/>
</dbReference>
<evidence type="ECO:0000256" key="6">
    <source>
        <dbReference type="ARBA" id="ARBA00023268"/>
    </source>
</evidence>
<dbReference type="Gene3D" id="3.40.366.10">
    <property type="entry name" value="Malonyl-Coenzyme A Acyl Carrier Protein, domain 2"/>
    <property type="match status" value="1"/>
</dbReference>
<comment type="caution">
    <text evidence="12">The sequence shown here is derived from an EMBL/GenBank/DDBJ whole genome shotgun (WGS) entry which is preliminary data.</text>
</comment>
<dbReference type="InterPro" id="IPR050091">
    <property type="entry name" value="PKS_NRPS_Biosynth_Enz"/>
</dbReference>
<evidence type="ECO:0000256" key="8">
    <source>
        <dbReference type="PROSITE-ProRule" id="PRU01363"/>
    </source>
</evidence>
<evidence type="ECO:0000256" key="9">
    <source>
        <dbReference type="SAM" id="MobiDB-lite"/>
    </source>
</evidence>
<dbReference type="Gene3D" id="3.90.180.10">
    <property type="entry name" value="Medium-chain alcohol dehydrogenases, catalytic domain"/>
    <property type="match status" value="1"/>
</dbReference>
<dbReference type="InterPro" id="IPR016036">
    <property type="entry name" value="Malonyl_transacylase_ACP-bd"/>
</dbReference>
<dbReference type="InterPro" id="IPR020843">
    <property type="entry name" value="ER"/>
</dbReference>
<dbReference type="PROSITE" id="PS01162">
    <property type="entry name" value="QOR_ZETA_CRYSTAL"/>
    <property type="match status" value="1"/>
</dbReference>
<feature type="region of interest" description="N-terminal hotdog fold" evidence="8">
    <location>
        <begin position="298"/>
        <end position="423"/>
    </location>
</feature>
<protein>
    <submittedName>
        <fullName evidence="12">SDR family NAD(P)-dependent oxidoreductase</fullName>
    </submittedName>
</protein>
<dbReference type="Pfam" id="PF08659">
    <property type="entry name" value="KR"/>
    <property type="match status" value="1"/>
</dbReference>
<dbReference type="InterPro" id="IPR020806">
    <property type="entry name" value="PKS_PP-bd"/>
</dbReference>
<feature type="active site" description="Proton donor; for dehydratase activity" evidence="8">
    <location>
        <position position="499"/>
    </location>
</feature>
<dbReference type="CDD" id="cd08956">
    <property type="entry name" value="KR_3_FAS_SDR_x"/>
    <property type="match status" value="1"/>
</dbReference>
<dbReference type="Pfam" id="PF13602">
    <property type="entry name" value="ADH_zinc_N_2"/>
    <property type="match status" value="1"/>
</dbReference>
<reference evidence="12 13" key="1">
    <citation type="submission" date="2023-05" db="EMBL/GenBank/DDBJ databases">
        <title>Streptomyces fuscus sp. nov., a brown-black pigment producing actinomyces isolated from dry sand of Sea duck farm.</title>
        <authorList>
            <person name="Xie J."/>
            <person name="Shen N."/>
        </authorList>
    </citation>
    <scope>NUCLEOTIDE SEQUENCE [LARGE SCALE GENOMIC DNA]</scope>
    <source>
        <strain evidence="12 13">GXMU-J15</strain>
    </source>
</reference>
<dbReference type="InterPro" id="IPR002364">
    <property type="entry name" value="Quin_OxRdtase/zeta-crystal_CS"/>
</dbReference>
<dbReference type="PANTHER" id="PTHR43775:SF51">
    <property type="entry name" value="INACTIVE PHENOLPHTHIOCEROL SYNTHESIS POLYKETIDE SYNTHASE TYPE I PKS1-RELATED"/>
    <property type="match status" value="1"/>
</dbReference>
<evidence type="ECO:0000313" key="12">
    <source>
        <dbReference type="EMBL" id="MDL2081657.1"/>
    </source>
</evidence>
<dbReference type="InterPro" id="IPR001227">
    <property type="entry name" value="Ac_transferase_dom_sf"/>
</dbReference>
<dbReference type="InterPro" id="IPR055123">
    <property type="entry name" value="SpnB-like_Rossmann"/>
</dbReference>
<dbReference type="InterPro" id="IPR049551">
    <property type="entry name" value="PKS_DH_C"/>
</dbReference>
<feature type="non-terminal residue" evidence="12">
    <location>
        <position position="1"/>
    </location>
</feature>
<dbReference type="Gene3D" id="3.10.129.110">
    <property type="entry name" value="Polyketide synthase dehydratase"/>
    <property type="match status" value="1"/>
</dbReference>
<keyword evidence="3" id="KW-0597">Phosphoprotein</keyword>
<dbReference type="SUPFAM" id="SSF51735">
    <property type="entry name" value="NAD(P)-binding Rossmann-fold domains"/>
    <property type="match status" value="3"/>
</dbReference>
<feature type="region of interest" description="Disordered" evidence="9">
    <location>
        <begin position="1512"/>
        <end position="1532"/>
    </location>
</feature>
<dbReference type="Gene3D" id="3.40.50.720">
    <property type="entry name" value="NAD(P)-binding Rossmann-like Domain"/>
    <property type="match status" value="1"/>
</dbReference>
<dbReference type="InterPro" id="IPR016035">
    <property type="entry name" value="Acyl_Trfase/lysoPLipase"/>
</dbReference>
<dbReference type="SMART" id="SM00822">
    <property type="entry name" value="PKS_KR"/>
    <property type="match status" value="1"/>
</dbReference>
<dbReference type="InterPro" id="IPR011032">
    <property type="entry name" value="GroES-like_sf"/>
</dbReference>
<dbReference type="PROSITE" id="PS52019">
    <property type="entry name" value="PKS_MFAS_DH"/>
    <property type="match status" value="1"/>
</dbReference>
<dbReference type="InterPro" id="IPR009081">
    <property type="entry name" value="PP-bd_ACP"/>
</dbReference>
<evidence type="ECO:0000259" key="11">
    <source>
        <dbReference type="PROSITE" id="PS52019"/>
    </source>
</evidence>
<evidence type="ECO:0000256" key="1">
    <source>
        <dbReference type="ARBA" id="ARBA00004792"/>
    </source>
</evidence>
<dbReference type="InterPro" id="IPR020807">
    <property type="entry name" value="PKS_DH"/>
</dbReference>
<organism evidence="12 13">
    <name type="scientific">Streptomyces fuscus</name>
    <dbReference type="NCBI Taxonomy" id="3048495"/>
    <lineage>
        <taxon>Bacteria</taxon>
        <taxon>Bacillati</taxon>
        <taxon>Actinomycetota</taxon>
        <taxon>Actinomycetes</taxon>
        <taxon>Kitasatosporales</taxon>
        <taxon>Streptomycetaceae</taxon>
        <taxon>Streptomyces</taxon>
    </lineage>
</organism>
<dbReference type="Gene3D" id="3.40.50.11460">
    <property type="match status" value="1"/>
</dbReference>
<evidence type="ECO:0000256" key="5">
    <source>
        <dbReference type="ARBA" id="ARBA00023194"/>
    </source>
</evidence>
<feature type="region of interest" description="C-terminal hotdog fold" evidence="8">
    <location>
        <begin position="438"/>
        <end position="576"/>
    </location>
</feature>
<keyword evidence="5" id="KW-0045">Antibiotic biosynthesis</keyword>
<dbReference type="PROSITE" id="PS00012">
    <property type="entry name" value="PHOSPHOPANTETHEINE"/>
    <property type="match status" value="1"/>
</dbReference>
<dbReference type="InterPro" id="IPR036291">
    <property type="entry name" value="NAD(P)-bd_dom_sf"/>
</dbReference>
<keyword evidence="6" id="KW-0511">Multifunctional enzyme</keyword>
<dbReference type="RefSeq" id="WP_285436980.1">
    <property type="nucleotide sequence ID" value="NZ_JASJUS010000053.1"/>
</dbReference>
<dbReference type="InterPro" id="IPR006162">
    <property type="entry name" value="Ppantetheine_attach_site"/>
</dbReference>
<keyword evidence="2" id="KW-0596">Phosphopantetheine</keyword>
<dbReference type="SUPFAM" id="SSF52151">
    <property type="entry name" value="FabD/lysophospholipase-like"/>
    <property type="match status" value="1"/>
</dbReference>
<dbReference type="PROSITE" id="PS50075">
    <property type="entry name" value="CARRIER"/>
    <property type="match status" value="1"/>
</dbReference>
<sequence length="1561" mass="162390">QPALFALEVALFRLLESLGVRPDVLAGHSIGEIAAAHVAGVWSLSDACKLVAARGRLMQALPDGGAMVAVQASEDEVLPLLTGEVGIAAVNGPHAVVVAGEAEAVNSVVTPFRDQGRKVTPLRVSHAFHSPLMDPMLADFRKVAESLTYDDPKLTFVSTVTGEPVTAEELASADYWVRHVRQAVRFADAVQALVEQGVGRFLELGPDGTLTALAQGCLEDAAVSVPLLRKDRAESESVLAAVATLHVDGAAVDWAARLPETAPVPLPTYAFQRRRYWPNLNGVTLGDLGSAGLGSAEHPLLGAAVSVAGSEEALFTGRLSLRTHPWLRDHAVSGTVLFPGTGFLELALCAAGQLGYDRVEELTIAAPLVVPERTGRLVQVRVGAPDENDSRTLEVYSRAEDALDTDPWTLNASGSVGSGPAPAAGSEADLTAWPPPNAEPVPVDDFYERFAEAGFAYGPVFRGLRAVWRRGEEVFAEVGLPDDHERLAGGFGIHPALLDSALHAMMFVSLAEAGQGRLPFSWSGVSLRASGARALRVRMVQAGPEAVALQLADPAGGTVASVESLLLRQVSGDLAARAGSDGHRESLFQVDWAKVTAPGTAAVDAAVIGSTTGLLPGAAEYPGLAELPVPVPAAVLFPVTAADGTDDGNVDTVRAVTGRVLDAVQAWLDDDRFEESRLVVVTEGAVATGSTPADPALAAVWGLVRSACAEAPGRFALVDADGTDASRAALAAALACGEPEIAVLDGELYAPRLARVPAADGLPVPVDEPAWHLDSTEKGTLDTLALLPFPEASAELAEGQVRIAVRAAGVNFRDVLNALGMYPGQAGLLGGEGAGVVTEVGPGVTGLVVGDRVMGMFPGSFGPVAVADARTVARIPAGWSFAQAASVPIVFLTAYYALTDLGVLRAGERILVHAAAGGVGMAATQVARHLGAEVFGTASVGKWSHLRQLGLDDEHIASSRDTDFEAAFLTATDGAGMDVVLDSLAGEFVDASLRLLPRGGRFLEMGKTDVRDPESVPGGVLYRAFDLWEAGPDRIGEMLADLVELFESGVLQPLPLTCWDVRQAPDAFRYLSQARHVGKVVLTVPAPLDPEGTVLVTGGTGGLGALVARHLVTEHGVRHLLLASRRGSEAPGAAELVAELTELGADVETVAVDVSERDALAAALDGHSLTAVIHTAGVVDDGVIQALTPDRLARVLRPKADAVRHLHELTRNEDLAAFVVFSSVAGSFGSAGQANYAAANAFLDAFAATRRTAGLPATSLAWGPWASGTGMTAELTEADLRRMARGGMRPLSAEQGLRLLDEAGLATLRVPAHRALLLPVDLDLKALRAHAEAVPPLLRGLVRAPARKAADTGAVAQGETQDLGARLAALAPADREQHLIDLVCAQAAATLGHASADEIDPEQAFKELGFDSLTAVELRNRLNAATRLRLSATLVFDHPTPTALAAHLLEQIRLPEETSDTQRANGPAAAAPLLAELDRLEAAFATAAVGGDDHAAIASRLRTLTEKWQELTTKGDGAGHDNGTGSGRTGAAVADVDDGELDSVGTADELFDLIDKELGMS</sequence>
<evidence type="ECO:0000256" key="3">
    <source>
        <dbReference type="ARBA" id="ARBA00022553"/>
    </source>
</evidence>
<keyword evidence="13" id="KW-1185">Reference proteome</keyword>
<evidence type="ECO:0000256" key="7">
    <source>
        <dbReference type="ARBA" id="ARBA00023315"/>
    </source>
</evidence>
<dbReference type="PANTHER" id="PTHR43775">
    <property type="entry name" value="FATTY ACID SYNTHASE"/>
    <property type="match status" value="1"/>
</dbReference>
<dbReference type="InterPro" id="IPR057326">
    <property type="entry name" value="KR_dom"/>
</dbReference>
<dbReference type="SMART" id="SM00823">
    <property type="entry name" value="PKS_PP"/>
    <property type="match status" value="1"/>
</dbReference>
<dbReference type="EMBL" id="JASJUS010000053">
    <property type="protein sequence ID" value="MDL2081657.1"/>
    <property type="molecule type" value="Genomic_DNA"/>
</dbReference>
<dbReference type="SMART" id="SM00827">
    <property type="entry name" value="PKS_AT"/>
    <property type="match status" value="1"/>
</dbReference>
<feature type="domain" description="PKS/mFAS DH" evidence="11">
    <location>
        <begin position="298"/>
        <end position="576"/>
    </location>
</feature>
<dbReference type="Gene3D" id="3.30.70.3290">
    <property type="match status" value="1"/>
</dbReference>
<dbReference type="InterPro" id="IPR049552">
    <property type="entry name" value="PKS_DH_N"/>
</dbReference>
<dbReference type="Pfam" id="PF08240">
    <property type="entry name" value="ADH_N"/>
    <property type="match status" value="1"/>
</dbReference>
<dbReference type="CDD" id="cd05195">
    <property type="entry name" value="enoyl_red"/>
    <property type="match status" value="1"/>
</dbReference>
<proteinExistence type="predicted"/>
<dbReference type="Pfam" id="PF00698">
    <property type="entry name" value="Acyl_transf_1"/>
    <property type="match status" value="1"/>
</dbReference>
<keyword evidence="4" id="KW-0808">Transferase</keyword>
<accession>A0ABT7JBE8</accession>
<dbReference type="SUPFAM" id="SSF55048">
    <property type="entry name" value="Probable ACP-binding domain of malonyl-CoA ACP transacylase"/>
    <property type="match status" value="1"/>
</dbReference>
<dbReference type="Pfam" id="PF14765">
    <property type="entry name" value="PS-DH"/>
    <property type="match status" value="1"/>
</dbReference>
<keyword evidence="7" id="KW-0012">Acyltransferase</keyword>
<dbReference type="InterPro" id="IPR049900">
    <property type="entry name" value="PKS_mFAS_DH"/>
</dbReference>
<evidence type="ECO:0000256" key="4">
    <source>
        <dbReference type="ARBA" id="ARBA00022679"/>
    </source>
</evidence>
<dbReference type="InterPro" id="IPR013968">
    <property type="entry name" value="PKS_KR"/>
</dbReference>
<name>A0ABT7JBE8_9ACTN</name>